<keyword evidence="4" id="KW-1185">Reference proteome</keyword>
<dbReference type="Proteomes" id="UP000325787">
    <property type="component" value="Chromosome"/>
</dbReference>
<evidence type="ECO:0000313" key="4">
    <source>
        <dbReference type="Proteomes" id="UP000325787"/>
    </source>
</evidence>
<name>A0A5Q0H3H4_SACSY</name>
<dbReference type="InterPro" id="IPR011990">
    <property type="entry name" value="TPR-like_helical_dom_sf"/>
</dbReference>
<organism evidence="3 4">
    <name type="scientific">Saccharothrix syringae</name>
    <name type="common">Nocardiopsis syringae</name>
    <dbReference type="NCBI Taxonomy" id="103733"/>
    <lineage>
        <taxon>Bacteria</taxon>
        <taxon>Bacillati</taxon>
        <taxon>Actinomycetota</taxon>
        <taxon>Actinomycetes</taxon>
        <taxon>Pseudonocardiales</taxon>
        <taxon>Pseudonocardiaceae</taxon>
        <taxon>Saccharothrix</taxon>
    </lineage>
</organism>
<evidence type="ECO:0000313" key="3">
    <source>
        <dbReference type="EMBL" id="QFZ20465.1"/>
    </source>
</evidence>
<feature type="region of interest" description="Disordered" evidence="1">
    <location>
        <begin position="1014"/>
        <end position="1036"/>
    </location>
</feature>
<evidence type="ECO:0000256" key="2">
    <source>
        <dbReference type="SAM" id="Phobius"/>
    </source>
</evidence>
<gene>
    <name evidence="3" type="ORF">EKG83_26360</name>
</gene>
<keyword evidence="2" id="KW-1133">Transmembrane helix</keyword>
<dbReference type="RefSeq" id="WP_153278418.1">
    <property type="nucleotide sequence ID" value="NZ_CP034550.1"/>
</dbReference>
<protein>
    <submittedName>
        <fullName evidence="3">Tetratricopeptide repeat protein</fullName>
    </submittedName>
</protein>
<dbReference type="SMART" id="SM00028">
    <property type="entry name" value="TPR"/>
    <property type="match status" value="8"/>
</dbReference>
<sequence length="1036" mass="111988">MRRFGWLGVVSGYGGGGVCDSRGVRRLWVLRVWHGSVSVPVAAGAGVVTNLATDEFSWAWTAGLLVLVLVQVGLAVWQAVRDRRDLREARDELLGVLRPPPPASPVPEGSPVRPDGRVPGVGAVVGWLTAPFTPTPLWGRSTVRGDLLAWCVAPDPQGDVVRVVTGPAGVGKSRLALAVAEALPAGWVAGRLVGDGAGVVERTAAAGDPTLVIVDDADRVAASALETLITGAVRHPDLLRVLLLARTDAALRLLSDEVRPRVARAEVLAPVGEASDRQRWFAEAVRAYARAWRVPAPDLPDRPVGADGDTPLVLHARALLAVLGRSGIRTWSLADLVTELVTLEQRSWQTDLPRLPAGCDVEVLAEAVAVLALLPAAGVELAAELLRRVPQFSHDTTRESRVAVARWAHRRYPPGPDHRLDLRPHLVGERLVLDTLTRTPSLLRDDDVPAVAPVLARAHSSFPDALDHLTALLTRQPHLLPDALAAVLATGVTGRTLDHALAALIDTYGTDSDLRTRLITLDDIPELPYLSLAQARLRVEHYRVLAEAEPDRHRLDLARSLHNLGSCLVEVGRAREALAVAEQAVDHCRVLAEADPDRHRADLARSLHNLGSCLVEVGRAREALAAAEQAVDHYRVLAEADPDRHRADLAVSLHNLGSCLVEVGRAREALAAAEQAVDHYRVLAEADPDRHRADLAVSLHNLGSCLVEVGRAREALAAAEQAVAIRRVLAEAEADPDRHRADLARSLHILGSCLVEVGRAREGVIVAEQAVDHCRVLAEADPDRHRADLARSLHNLGAILGEVGRAREALTAVEQAVAIRRVLAEAEAEPERHRADLASSLHNLGAILGEVGRAREALTAVEQAVAIYRELVEAESDRHRPDLADSLYNLGICLRDVGRAREALTAIEQTVAIYRELAEAEAEVEAESDRHRPDRAHSLYSLGVILSEMGDLDGALRAQHEAVTLWRECAEQDPELYEARYQRAAAQLRRDLNLTGHHEHAVAFDLAAEPVDDCAATTRDDAPQPSMPDQRDDPGR</sequence>
<dbReference type="Pfam" id="PF13374">
    <property type="entry name" value="TPR_10"/>
    <property type="match status" value="5"/>
</dbReference>
<dbReference type="AlphaFoldDB" id="A0A5Q0H3H4"/>
<dbReference type="SUPFAM" id="SSF48452">
    <property type="entry name" value="TPR-like"/>
    <property type="match status" value="1"/>
</dbReference>
<dbReference type="Gene3D" id="1.25.40.10">
    <property type="entry name" value="Tetratricopeptide repeat domain"/>
    <property type="match status" value="4"/>
</dbReference>
<dbReference type="KEGG" id="ssyi:EKG83_26360"/>
<dbReference type="EMBL" id="CP034550">
    <property type="protein sequence ID" value="QFZ20465.1"/>
    <property type="molecule type" value="Genomic_DNA"/>
</dbReference>
<evidence type="ECO:0000256" key="1">
    <source>
        <dbReference type="SAM" id="MobiDB-lite"/>
    </source>
</evidence>
<dbReference type="SUPFAM" id="SSF52540">
    <property type="entry name" value="P-loop containing nucleoside triphosphate hydrolases"/>
    <property type="match status" value="1"/>
</dbReference>
<feature type="transmembrane region" description="Helical" evidence="2">
    <location>
        <begin position="58"/>
        <end position="80"/>
    </location>
</feature>
<dbReference type="PANTHER" id="PTHR19959:SF119">
    <property type="entry name" value="FUNGAL LIPASE-LIKE DOMAIN-CONTAINING PROTEIN"/>
    <property type="match status" value="1"/>
</dbReference>
<dbReference type="PANTHER" id="PTHR19959">
    <property type="entry name" value="KINESIN LIGHT CHAIN"/>
    <property type="match status" value="1"/>
</dbReference>
<proteinExistence type="predicted"/>
<accession>A0A5Q0H3H4</accession>
<keyword evidence="2" id="KW-0472">Membrane</keyword>
<dbReference type="InterPro" id="IPR019734">
    <property type="entry name" value="TPR_rpt"/>
</dbReference>
<reference evidence="4" key="1">
    <citation type="journal article" date="2021" name="Curr. Microbiol.">
        <title>Complete genome of nocamycin-producing strain Saccharothrix syringae NRRL B-16468 reveals the biosynthetic potential for secondary metabolites.</title>
        <authorList>
            <person name="Mo X."/>
            <person name="Yang S."/>
        </authorList>
    </citation>
    <scope>NUCLEOTIDE SEQUENCE [LARGE SCALE GENOMIC DNA]</scope>
    <source>
        <strain evidence="4">ATCC 51364 / DSM 43886 / JCM 6844 / KCTC 9398 / NBRC 14523 / NRRL B-16468 / INA 2240</strain>
    </source>
</reference>
<keyword evidence="2" id="KW-0812">Transmembrane</keyword>
<dbReference type="InterPro" id="IPR027417">
    <property type="entry name" value="P-loop_NTPase"/>
</dbReference>